<reference evidence="2 3" key="1">
    <citation type="submission" date="2014-04" db="EMBL/GenBank/DDBJ databases">
        <authorList>
            <consortium name="DOE Joint Genome Institute"/>
            <person name="Kuo A."/>
            <person name="Kohler A."/>
            <person name="Costa M.D."/>
            <person name="Nagy L.G."/>
            <person name="Floudas D."/>
            <person name="Copeland A."/>
            <person name="Barry K.W."/>
            <person name="Cichocki N."/>
            <person name="Veneault-Fourrey C."/>
            <person name="LaButti K."/>
            <person name="Lindquist E.A."/>
            <person name="Lipzen A."/>
            <person name="Lundell T."/>
            <person name="Morin E."/>
            <person name="Murat C."/>
            <person name="Sun H."/>
            <person name="Tunlid A."/>
            <person name="Henrissat B."/>
            <person name="Grigoriev I.V."/>
            <person name="Hibbett D.S."/>
            <person name="Martin F."/>
            <person name="Nordberg H.P."/>
            <person name="Cantor M.N."/>
            <person name="Hua S.X."/>
        </authorList>
    </citation>
    <scope>NUCLEOTIDE SEQUENCE [LARGE SCALE GENOMIC DNA]</scope>
    <source>
        <strain evidence="2 3">Marx 270</strain>
    </source>
</reference>
<name>A0A0C3J540_PISTI</name>
<feature type="region of interest" description="Disordered" evidence="1">
    <location>
        <begin position="207"/>
        <end position="272"/>
    </location>
</feature>
<evidence type="ECO:0000313" key="3">
    <source>
        <dbReference type="Proteomes" id="UP000054217"/>
    </source>
</evidence>
<evidence type="ECO:0000313" key="2">
    <source>
        <dbReference type="EMBL" id="KIN92796.1"/>
    </source>
</evidence>
<organism evidence="2 3">
    <name type="scientific">Pisolithus tinctorius Marx 270</name>
    <dbReference type="NCBI Taxonomy" id="870435"/>
    <lineage>
        <taxon>Eukaryota</taxon>
        <taxon>Fungi</taxon>
        <taxon>Dikarya</taxon>
        <taxon>Basidiomycota</taxon>
        <taxon>Agaricomycotina</taxon>
        <taxon>Agaricomycetes</taxon>
        <taxon>Agaricomycetidae</taxon>
        <taxon>Boletales</taxon>
        <taxon>Sclerodermatineae</taxon>
        <taxon>Pisolithaceae</taxon>
        <taxon>Pisolithus</taxon>
    </lineage>
</organism>
<gene>
    <name evidence="2" type="ORF">M404DRAFT_11556</name>
</gene>
<feature type="compositionally biased region" description="Polar residues" evidence="1">
    <location>
        <begin position="207"/>
        <end position="220"/>
    </location>
</feature>
<dbReference type="HOGENOM" id="CLU_1025094_0_0_1"/>
<feature type="compositionally biased region" description="Polar residues" evidence="1">
    <location>
        <begin position="164"/>
        <end position="174"/>
    </location>
</feature>
<proteinExistence type="predicted"/>
<feature type="compositionally biased region" description="Basic and acidic residues" evidence="1">
    <location>
        <begin position="176"/>
        <end position="187"/>
    </location>
</feature>
<dbReference type="AlphaFoldDB" id="A0A0C3J540"/>
<evidence type="ECO:0000256" key="1">
    <source>
        <dbReference type="SAM" id="MobiDB-lite"/>
    </source>
</evidence>
<reference evidence="3" key="2">
    <citation type="submission" date="2015-01" db="EMBL/GenBank/DDBJ databases">
        <title>Evolutionary Origins and Diversification of the Mycorrhizal Mutualists.</title>
        <authorList>
            <consortium name="DOE Joint Genome Institute"/>
            <consortium name="Mycorrhizal Genomics Consortium"/>
            <person name="Kohler A."/>
            <person name="Kuo A."/>
            <person name="Nagy L.G."/>
            <person name="Floudas D."/>
            <person name="Copeland A."/>
            <person name="Barry K.W."/>
            <person name="Cichocki N."/>
            <person name="Veneault-Fourrey C."/>
            <person name="LaButti K."/>
            <person name="Lindquist E.A."/>
            <person name="Lipzen A."/>
            <person name="Lundell T."/>
            <person name="Morin E."/>
            <person name="Murat C."/>
            <person name="Riley R."/>
            <person name="Ohm R."/>
            <person name="Sun H."/>
            <person name="Tunlid A."/>
            <person name="Henrissat B."/>
            <person name="Grigoriev I.V."/>
            <person name="Hibbett D.S."/>
            <person name="Martin F."/>
        </authorList>
    </citation>
    <scope>NUCLEOTIDE SEQUENCE [LARGE SCALE GENOMIC DNA]</scope>
    <source>
        <strain evidence="3">Marx 270</strain>
    </source>
</reference>
<sequence length="272" mass="29509">MVTTSSVLSVNMLYPSHINGVAPSCPFATPGLDDTGFKKSMPPSRVGASPCMIVPEKPITFFVDIPPWPGVTLERDVRLDATRHPHLSPTVPSLSAAFQTAPQPPSVARQVASFVFRSSRTNPRHCSYITSVARRRLGRSNSSKYLVDKYSNIRAMDAELKNQLQTSLQHQSSRLDPAKTHSTEPKRVCHPAHTPTPVVAVERVAPTTLNQDPPSMTSSEKPSESMAFDNSSAAIHPLSSRSSQPIHLVSPSAPLAGIDHIQLPEGERGLSR</sequence>
<dbReference type="EMBL" id="KN832371">
    <property type="protein sequence ID" value="KIN92796.1"/>
    <property type="molecule type" value="Genomic_DNA"/>
</dbReference>
<accession>A0A0C3J540</accession>
<feature type="non-terminal residue" evidence="2">
    <location>
        <position position="272"/>
    </location>
</feature>
<feature type="compositionally biased region" description="Polar residues" evidence="1">
    <location>
        <begin position="228"/>
        <end position="245"/>
    </location>
</feature>
<dbReference type="InParanoid" id="A0A0C3J540"/>
<protein>
    <submittedName>
        <fullName evidence="2">Uncharacterized protein</fullName>
    </submittedName>
</protein>
<feature type="region of interest" description="Disordered" evidence="1">
    <location>
        <begin position="164"/>
        <end position="192"/>
    </location>
</feature>
<dbReference type="Proteomes" id="UP000054217">
    <property type="component" value="Unassembled WGS sequence"/>
</dbReference>
<keyword evidence="3" id="KW-1185">Reference proteome</keyword>